<proteinExistence type="predicted"/>
<dbReference type="AlphaFoldDB" id="A0A6J4UKI4"/>
<reference evidence="2" key="1">
    <citation type="submission" date="2020-02" db="EMBL/GenBank/DDBJ databases">
        <authorList>
            <person name="Meier V. D."/>
        </authorList>
    </citation>
    <scope>NUCLEOTIDE SEQUENCE</scope>
    <source>
        <strain evidence="2">AVDCRST_MAG88</strain>
    </source>
</reference>
<name>A0A6J4UKI4_9BACT</name>
<dbReference type="SUPFAM" id="SSF51735">
    <property type="entry name" value="NAD(P)-binding Rossmann-fold domains"/>
    <property type="match status" value="1"/>
</dbReference>
<evidence type="ECO:0000259" key="1">
    <source>
        <dbReference type="Pfam" id="PF01370"/>
    </source>
</evidence>
<feature type="domain" description="NAD-dependent epimerase/dehydratase" evidence="1">
    <location>
        <begin position="3"/>
        <end position="213"/>
    </location>
</feature>
<dbReference type="InterPro" id="IPR001509">
    <property type="entry name" value="Epimerase_deHydtase"/>
</dbReference>
<dbReference type="Gene3D" id="3.40.50.720">
    <property type="entry name" value="NAD(P)-binding Rossmann-like Domain"/>
    <property type="match status" value="1"/>
</dbReference>
<protein>
    <recommendedName>
        <fullName evidence="1">NAD-dependent epimerase/dehydratase domain-containing protein</fullName>
    </recommendedName>
</protein>
<gene>
    <name evidence="2" type="ORF">AVDCRST_MAG88-913</name>
</gene>
<dbReference type="EMBL" id="CADCWM010000316">
    <property type="protein sequence ID" value="CAA9553102.1"/>
    <property type="molecule type" value="Genomic_DNA"/>
</dbReference>
<sequence>MRVLIIGGTGNISTATTRELLGRGVEVTIYNRDRTRSTAPIPAGVRRIAGDRADRAAFERQMAAAGPFDAVLDMICFTPEDAESTVRAFRGRADQLIFCSTVDIYAKPAGRYPVREDEPGRYAGPFAYAAAKVRCEEILLAAHARGDLPLTIIRPAATYGEGRGMVHSFGRTTTYHDRLRKGKPIVVHGDGSSFWVSCHRDDVGRAFANAAGAAHTVGRAYHVTGEEWLTWNRYHELVAEAMGAPPPTLVHIPTALLARVAPRARPCAENFQYNNIFDNSAARADLDFRPSIPFVDGVRGVVAWLDANGRIENSDDDQYDDRVIAAWRQLGGDMGRALVGLGE</sequence>
<dbReference type="InterPro" id="IPR036291">
    <property type="entry name" value="NAD(P)-bd_dom_sf"/>
</dbReference>
<dbReference type="Pfam" id="PF01370">
    <property type="entry name" value="Epimerase"/>
    <property type="match status" value="1"/>
</dbReference>
<dbReference type="InterPro" id="IPR050177">
    <property type="entry name" value="Lipid_A_modif_metabolic_enz"/>
</dbReference>
<evidence type="ECO:0000313" key="2">
    <source>
        <dbReference type="EMBL" id="CAA9553102.1"/>
    </source>
</evidence>
<accession>A0A6J4UKI4</accession>
<organism evidence="2">
    <name type="scientific">uncultured Thermomicrobiales bacterium</name>
    <dbReference type="NCBI Taxonomy" id="1645740"/>
    <lineage>
        <taxon>Bacteria</taxon>
        <taxon>Pseudomonadati</taxon>
        <taxon>Thermomicrobiota</taxon>
        <taxon>Thermomicrobia</taxon>
        <taxon>Thermomicrobiales</taxon>
        <taxon>environmental samples</taxon>
    </lineage>
</organism>
<dbReference type="PANTHER" id="PTHR43245">
    <property type="entry name" value="BIFUNCTIONAL POLYMYXIN RESISTANCE PROTEIN ARNA"/>
    <property type="match status" value="1"/>
</dbReference>